<dbReference type="InterPro" id="IPR001455">
    <property type="entry name" value="TusA-like"/>
</dbReference>
<dbReference type="RefSeq" id="WP_346248257.1">
    <property type="nucleotide sequence ID" value="NZ_JBDIZK010000012.1"/>
</dbReference>
<organism evidence="2 3">
    <name type="scientific">Sphingomonas rustica</name>
    <dbReference type="NCBI Taxonomy" id="3103142"/>
    <lineage>
        <taxon>Bacteria</taxon>
        <taxon>Pseudomonadati</taxon>
        <taxon>Pseudomonadota</taxon>
        <taxon>Alphaproteobacteria</taxon>
        <taxon>Sphingomonadales</taxon>
        <taxon>Sphingomonadaceae</taxon>
        <taxon>Sphingomonas</taxon>
    </lineage>
</organism>
<dbReference type="EMBL" id="JBDIZK010000012">
    <property type="protein sequence ID" value="MEN3749218.1"/>
    <property type="molecule type" value="Genomic_DNA"/>
</dbReference>
<dbReference type="InterPro" id="IPR036868">
    <property type="entry name" value="TusA-like_sf"/>
</dbReference>
<gene>
    <name evidence="2" type="ORF">TPR58_18735</name>
</gene>
<dbReference type="PROSITE" id="PS01148">
    <property type="entry name" value="UPF0033"/>
    <property type="match status" value="1"/>
</dbReference>
<evidence type="ECO:0000313" key="2">
    <source>
        <dbReference type="EMBL" id="MEN3749218.1"/>
    </source>
</evidence>
<evidence type="ECO:0000313" key="3">
    <source>
        <dbReference type="Proteomes" id="UP001427805"/>
    </source>
</evidence>
<keyword evidence="3" id="KW-1185">Reference proteome</keyword>
<reference evidence="2 3" key="1">
    <citation type="submission" date="2024-05" db="EMBL/GenBank/DDBJ databases">
        <title>Sphingomonas sp. HF-S3 16S ribosomal RNA gene Genome sequencing and assembly.</title>
        <authorList>
            <person name="Lee H."/>
        </authorList>
    </citation>
    <scope>NUCLEOTIDE SEQUENCE [LARGE SCALE GENOMIC DNA]</scope>
    <source>
        <strain evidence="2 3">HF-S3</strain>
    </source>
</reference>
<protein>
    <submittedName>
        <fullName evidence="2">Sulfurtransferase TusA family protein</fullName>
    </submittedName>
</protein>
<sequence>MTHRIDARGMRCPWPAIRLARALRERETGEVEIRADDPAAPRELRLVADHAGWTFREGEEGGEPVFRLSR</sequence>
<accession>A0ABV0BDW9</accession>
<dbReference type="SUPFAM" id="SSF64307">
    <property type="entry name" value="SirA-like"/>
    <property type="match status" value="1"/>
</dbReference>
<comment type="caution">
    <text evidence="2">The sequence shown here is derived from an EMBL/GenBank/DDBJ whole genome shotgun (WGS) entry which is preliminary data.</text>
</comment>
<dbReference type="CDD" id="cd00291">
    <property type="entry name" value="SirA_YedF_YeeD"/>
    <property type="match status" value="1"/>
</dbReference>
<evidence type="ECO:0000259" key="1">
    <source>
        <dbReference type="PROSITE" id="PS01148"/>
    </source>
</evidence>
<dbReference type="Proteomes" id="UP001427805">
    <property type="component" value="Unassembled WGS sequence"/>
</dbReference>
<dbReference type="Pfam" id="PF01206">
    <property type="entry name" value="TusA"/>
    <property type="match status" value="1"/>
</dbReference>
<name>A0ABV0BDW9_9SPHN</name>
<feature type="domain" description="UPF0033" evidence="1">
    <location>
        <begin position="5"/>
        <end position="29"/>
    </location>
</feature>
<proteinExistence type="predicted"/>
<dbReference type="Gene3D" id="3.30.110.40">
    <property type="entry name" value="TusA-like domain"/>
    <property type="match status" value="1"/>
</dbReference>